<comment type="similarity">
    <text evidence="5">Belongs to the SAT4 family.</text>
</comment>
<accession>A0A9W8Y6J2</accession>
<feature type="region of interest" description="Disordered" evidence="6">
    <location>
        <begin position="327"/>
        <end position="346"/>
    </location>
</feature>
<feature type="transmembrane region" description="Helical" evidence="7">
    <location>
        <begin position="193"/>
        <end position="215"/>
    </location>
</feature>
<evidence type="ECO:0000256" key="7">
    <source>
        <dbReference type="SAM" id="Phobius"/>
    </source>
</evidence>
<dbReference type="Pfam" id="PF20684">
    <property type="entry name" value="Fung_rhodopsin"/>
    <property type="match status" value="1"/>
</dbReference>
<dbReference type="AlphaFoldDB" id="A0A9W8Y6J2"/>
<dbReference type="InterPro" id="IPR052337">
    <property type="entry name" value="SAT4-like"/>
</dbReference>
<evidence type="ECO:0000256" key="4">
    <source>
        <dbReference type="ARBA" id="ARBA00023136"/>
    </source>
</evidence>
<dbReference type="PANTHER" id="PTHR33048:SF160">
    <property type="entry name" value="SAT4 FAMILY MEMBRANE PROTEIN"/>
    <property type="match status" value="1"/>
</dbReference>
<evidence type="ECO:0000256" key="2">
    <source>
        <dbReference type="ARBA" id="ARBA00022692"/>
    </source>
</evidence>
<dbReference type="InterPro" id="IPR049326">
    <property type="entry name" value="Rhodopsin_dom_fungi"/>
</dbReference>
<keyword evidence="2 7" id="KW-0812">Transmembrane</keyword>
<dbReference type="EMBL" id="JAPEUY010000011">
    <property type="protein sequence ID" value="KAJ4368360.1"/>
    <property type="molecule type" value="Genomic_DNA"/>
</dbReference>
<feature type="region of interest" description="Disordered" evidence="6">
    <location>
        <begin position="358"/>
        <end position="386"/>
    </location>
</feature>
<evidence type="ECO:0000259" key="8">
    <source>
        <dbReference type="Pfam" id="PF20684"/>
    </source>
</evidence>
<organism evidence="9 10">
    <name type="scientific">Neocucurbitaria cava</name>
    <dbReference type="NCBI Taxonomy" id="798079"/>
    <lineage>
        <taxon>Eukaryota</taxon>
        <taxon>Fungi</taxon>
        <taxon>Dikarya</taxon>
        <taxon>Ascomycota</taxon>
        <taxon>Pezizomycotina</taxon>
        <taxon>Dothideomycetes</taxon>
        <taxon>Pleosporomycetidae</taxon>
        <taxon>Pleosporales</taxon>
        <taxon>Pleosporineae</taxon>
        <taxon>Cucurbitariaceae</taxon>
        <taxon>Neocucurbitaria</taxon>
    </lineage>
</organism>
<feature type="transmembrane region" description="Helical" evidence="7">
    <location>
        <begin position="157"/>
        <end position="181"/>
    </location>
</feature>
<gene>
    <name evidence="9" type="ORF">N0V83_006717</name>
</gene>
<feature type="domain" description="Rhodopsin" evidence="8">
    <location>
        <begin position="62"/>
        <end position="256"/>
    </location>
</feature>
<keyword evidence="4 7" id="KW-0472">Membrane</keyword>
<evidence type="ECO:0000256" key="1">
    <source>
        <dbReference type="ARBA" id="ARBA00004141"/>
    </source>
</evidence>
<sequence>MSTTVVPAPDMSGVDPGLQPALITLLYLFPAFALAVLIVRFWRKWKDNLLGGDCKAVYTGYRAEDVPTYAIDWVYAAKLRYALGVEYNPCICFIKASFLWSLYKLRSSNPWIKRSILGLQALNLVYMISTTIISAIPCLPVQKAWYTDLPGGCYDPYLYVSGNVSVVIITDFLVLIIPTWIIWDLQMPIKRKLVTIGFLSLGLIVIIIGIVRLVWLLGAFRGTANNHSVETAYSAIESSIAIIGTSGPTVKYILSRFIPWLRPSFERSSTNKNSGNGYAYGNQSNVGTAKRGRSQFNTANGGYDDLDSISAKNEDIEMKNDWRWQQGAARDDDAKSDEQIISDNGHGIVKSVEWTVDRGEDSHAGMPVAGDRTPGGRPAAKPAHII</sequence>
<dbReference type="Proteomes" id="UP001140560">
    <property type="component" value="Unassembled WGS sequence"/>
</dbReference>
<keyword evidence="3 7" id="KW-1133">Transmembrane helix</keyword>
<proteinExistence type="inferred from homology"/>
<feature type="transmembrane region" description="Helical" evidence="7">
    <location>
        <begin position="20"/>
        <end position="42"/>
    </location>
</feature>
<reference evidence="9" key="1">
    <citation type="submission" date="2022-10" db="EMBL/GenBank/DDBJ databases">
        <title>Tapping the CABI collections for fungal endophytes: first genome assemblies for Collariella, Neodidymelliopsis, Ascochyta clinopodiicola, Didymella pomorum, Didymosphaeria variabile, Neocosmospora piperis and Neocucurbitaria cava.</title>
        <authorList>
            <person name="Hill R."/>
        </authorList>
    </citation>
    <scope>NUCLEOTIDE SEQUENCE</scope>
    <source>
        <strain evidence="9">IMI 356814</strain>
    </source>
</reference>
<dbReference type="GO" id="GO:0016020">
    <property type="term" value="C:membrane"/>
    <property type="evidence" value="ECO:0007669"/>
    <property type="project" value="UniProtKB-SubCell"/>
</dbReference>
<name>A0A9W8Y6J2_9PLEO</name>
<dbReference type="OrthoDB" id="5283415at2759"/>
<feature type="region of interest" description="Disordered" evidence="6">
    <location>
        <begin position="272"/>
        <end position="294"/>
    </location>
</feature>
<feature type="compositionally biased region" description="Basic and acidic residues" evidence="6">
    <location>
        <begin position="329"/>
        <end position="338"/>
    </location>
</feature>
<comment type="subcellular location">
    <subcellularLocation>
        <location evidence="1">Membrane</location>
        <topology evidence="1">Multi-pass membrane protein</topology>
    </subcellularLocation>
</comment>
<comment type="caution">
    <text evidence="9">The sequence shown here is derived from an EMBL/GenBank/DDBJ whole genome shotgun (WGS) entry which is preliminary data.</text>
</comment>
<protein>
    <recommendedName>
        <fullName evidence="8">Rhodopsin domain-containing protein</fullName>
    </recommendedName>
</protein>
<dbReference type="PANTHER" id="PTHR33048">
    <property type="entry name" value="PTH11-LIKE INTEGRAL MEMBRANE PROTEIN (AFU_ORTHOLOGUE AFUA_5G11245)"/>
    <property type="match status" value="1"/>
</dbReference>
<keyword evidence="10" id="KW-1185">Reference proteome</keyword>
<evidence type="ECO:0000256" key="5">
    <source>
        <dbReference type="ARBA" id="ARBA00038359"/>
    </source>
</evidence>
<evidence type="ECO:0000256" key="6">
    <source>
        <dbReference type="SAM" id="MobiDB-lite"/>
    </source>
</evidence>
<feature type="transmembrane region" description="Helical" evidence="7">
    <location>
        <begin position="116"/>
        <end position="137"/>
    </location>
</feature>
<evidence type="ECO:0000313" key="9">
    <source>
        <dbReference type="EMBL" id="KAJ4368360.1"/>
    </source>
</evidence>
<feature type="compositionally biased region" description="Polar residues" evidence="6">
    <location>
        <begin position="272"/>
        <end position="287"/>
    </location>
</feature>
<evidence type="ECO:0000313" key="10">
    <source>
        <dbReference type="Proteomes" id="UP001140560"/>
    </source>
</evidence>
<evidence type="ECO:0000256" key="3">
    <source>
        <dbReference type="ARBA" id="ARBA00022989"/>
    </source>
</evidence>